<evidence type="ECO:0000256" key="4">
    <source>
        <dbReference type="ARBA" id="ARBA00022475"/>
    </source>
</evidence>
<evidence type="ECO:0000256" key="2">
    <source>
        <dbReference type="ARBA" id="ARBA00010992"/>
    </source>
</evidence>
<keyword evidence="6 10" id="KW-0812">Transmembrane</keyword>
<dbReference type="InterPro" id="IPR020846">
    <property type="entry name" value="MFS_dom"/>
</dbReference>
<gene>
    <name evidence="12" type="ORF">GWA01_18210</name>
</gene>
<dbReference type="PANTHER" id="PTHR48020">
    <property type="entry name" value="PROTON MYO-INOSITOL COTRANSPORTER"/>
    <property type="match status" value="1"/>
</dbReference>
<evidence type="ECO:0000256" key="8">
    <source>
        <dbReference type="ARBA" id="ARBA00023136"/>
    </source>
</evidence>
<dbReference type="PROSITE" id="PS00217">
    <property type="entry name" value="SUGAR_TRANSPORT_2"/>
    <property type="match status" value="1"/>
</dbReference>
<accession>A0A511B3F9</accession>
<proteinExistence type="inferred from homology"/>
<dbReference type="SUPFAM" id="SSF103473">
    <property type="entry name" value="MFS general substrate transporter"/>
    <property type="match status" value="1"/>
</dbReference>
<feature type="transmembrane region" description="Helical" evidence="10">
    <location>
        <begin position="294"/>
        <end position="315"/>
    </location>
</feature>
<feature type="transmembrane region" description="Helical" evidence="10">
    <location>
        <begin position="114"/>
        <end position="135"/>
    </location>
</feature>
<organism evidence="12 13">
    <name type="scientific">Gluconobacter wancherniae NBRC 103581</name>
    <dbReference type="NCBI Taxonomy" id="656744"/>
    <lineage>
        <taxon>Bacteria</taxon>
        <taxon>Pseudomonadati</taxon>
        <taxon>Pseudomonadota</taxon>
        <taxon>Alphaproteobacteria</taxon>
        <taxon>Acetobacterales</taxon>
        <taxon>Acetobacteraceae</taxon>
        <taxon>Gluconobacter</taxon>
    </lineage>
</organism>
<keyword evidence="5" id="KW-0762">Sugar transport</keyword>
<evidence type="ECO:0000256" key="7">
    <source>
        <dbReference type="ARBA" id="ARBA00022989"/>
    </source>
</evidence>
<feature type="transmembrane region" description="Helical" evidence="10">
    <location>
        <begin position="60"/>
        <end position="78"/>
    </location>
</feature>
<dbReference type="InterPro" id="IPR005829">
    <property type="entry name" value="Sugar_transporter_CS"/>
</dbReference>
<evidence type="ECO:0000313" key="12">
    <source>
        <dbReference type="EMBL" id="GEK94051.1"/>
    </source>
</evidence>
<feature type="transmembrane region" description="Helical" evidence="10">
    <location>
        <begin position="322"/>
        <end position="342"/>
    </location>
</feature>
<comment type="similarity">
    <text evidence="2 9">Belongs to the major facilitator superfamily. Sugar transporter (TC 2.A.1.1) family.</text>
</comment>
<dbReference type="InterPro" id="IPR050814">
    <property type="entry name" value="Myo-inositol_Transporter"/>
</dbReference>
<dbReference type="PROSITE" id="PS00216">
    <property type="entry name" value="SUGAR_TRANSPORT_1"/>
    <property type="match status" value="1"/>
</dbReference>
<feature type="transmembrane region" description="Helical" evidence="10">
    <location>
        <begin position="147"/>
        <end position="171"/>
    </location>
</feature>
<dbReference type="PROSITE" id="PS50850">
    <property type="entry name" value="MFS"/>
    <property type="match status" value="1"/>
</dbReference>
<feature type="transmembrane region" description="Helical" evidence="10">
    <location>
        <begin position="257"/>
        <end position="279"/>
    </location>
</feature>
<keyword evidence="3 9" id="KW-0813">Transport</keyword>
<dbReference type="AlphaFoldDB" id="A0A511B3F9"/>
<feature type="domain" description="Major facilitator superfamily (MFS) profile" evidence="11">
    <location>
        <begin position="23"/>
        <end position="445"/>
    </location>
</feature>
<comment type="caution">
    <text evidence="12">The sequence shown here is derived from an EMBL/GenBank/DDBJ whole genome shotgun (WGS) entry which is preliminary data.</text>
</comment>
<dbReference type="RefSeq" id="WP_146796674.1">
    <property type="nucleotide sequence ID" value="NZ_BARC01000007.1"/>
</dbReference>
<evidence type="ECO:0000259" key="11">
    <source>
        <dbReference type="PROSITE" id="PS50850"/>
    </source>
</evidence>
<dbReference type="OrthoDB" id="9784658at2"/>
<dbReference type="NCBIfam" id="TIGR00879">
    <property type="entry name" value="SP"/>
    <property type="match status" value="1"/>
</dbReference>
<dbReference type="InterPro" id="IPR005828">
    <property type="entry name" value="MFS_sugar_transport-like"/>
</dbReference>
<sequence length="467" mass="50288">MSDTMLTQSTAQKPPLVGRMVLAVVLAAVAGLMFGLDIGVISGALGFITDEFHASETAQSWIVSSMMLGAAVGALCAGRTSSALGRRKSLTLSAFLFVLGALACTFAQSVALLIIGRAVLGLAIGIASYVAPLYISEIADEQRRGSLIAMYQLMITLGILLAFISDALFSYSHAWRWMFGVVAIPGAFFLIGSFFLPDSPRWLMLQGRHREAESTLAVLRSSPEHAHAEINDIRAQLTQTQRGLSLFLENPNFRRSVALGMGLQLVQQFTGMNVVLYYGPRIFGSAGFGQDGQMWGTAIVGLVNFLATFIAIGFVDRWGRRPMLVTGFAIMAAGLGALAVLLNAGPTSSDMLHYLSVAVLLCFITGFAFSAGPLVWTLCAEIQPLQGRDFGITCSTLTNWITNMIVGVTFLPMLSAFGSSKTFWIYAGLNALFILFTLFFVPETKGVTLESIERKLNTGAKLREIGR</sequence>
<dbReference type="Proteomes" id="UP000321230">
    <property type="component" value="Unassembled WGS sequence"/>
</dbReference>
<dbReference type="FunFam" id="1.20.1250.20:FF:000218">
    <property type="entry name" value="facilitated trehalose transporter Tret1"/>
    <property type="match status" value="1"/>
</dbReference>
<dbReference type="PANTHER" id="PTHR48020:SF12">
    <property type="entry name" value="PROTON MYO-INOSITOL COTRANSPORTER"/>
    <property type="match status" value="1"/>
</dbReference>
<dbReference type="Gene3D" id="1.20.1250.20">
    <property type="entry name" value="MFS general substrate transporter like domains"/>
    <property type="match status" value="1"/>
</dbReference>
<evidence type="ECO:0000256" key="9">
    <source>
        <dbReference type="RuleBase" id="RU003346"/>
    </source>
</evidence>
<dbReference type="GO" id="GO:0022857">
    <property type="term" value="F:transmembrane transporter activity"/>
    <property type="evidence" value="ECO:0007669"/>
    <property type="project" value="InterPro"/>
</dbReference>
<keyword evidence="7 10" id="KW-1133">Transmembrane helix</keyword>
<name>A0A511B3F9_9PROT</name>
<feature type="transmembrane region" description="Helical" evidence="10">
    <location>
        <begin position="354"/>
        <end position="376"/>
    </location>
</feature>
<protein>
    <submittedName>
        <fullName evidence="12">MFS transporter</fullName>
    </submittedName>
</protein>
<feature type="transmembrane region" description="Helical" evidence="10">
    <location>
        <begin position="397"/>
        <end position="417"/>
    </location>
</feature>
<dbReference type="InterPro" id="IPR003663">
    <property type="entry name" value="Sugar/inositol_transpt"/>
</dbReference>
<dbReference type="GO" id="GO:0005886">
    <property type="term" value="C:plasma membrane"/>
    <property type="evidence" value="ECO:0007669"/>
    <property type="project" value="UniProtKB-SubCell"/>
</dbReference>
<dbReference type="Pfam" id="PF00083">
    <property type="entry name" value="Sugar_tr"/>
    <property type="match status" value="1"/>
</dbReference>
<evidence type="ECO:0000313" key="13">
    <source>
        <dbReference type="Proteomes" id="UP000321230"/>
    </source>
</evidence>
<keyword evidence="13" id="KW-1185">Reference proteome</keyword>
<feature type="transmembrane region" description="Helical" evidence="10">
    <location>
        <begin position="423"/>
        <end position="441"/>
    </location>
</feature>
<evidence type="ECO:0000256" key="1">
    <source>
        <dbReference type="ARBA" id="ARBA00004651"/>
    </source>
</evidence>
<dbReference type="PRINTS" id="PR00171">
    <property type="entry name" value="SUGRTRNSPORT"/>
</dbReference>
<feature type="transmembrane region" description="Helical" evidence="10">
    <location>
        <begin position="177"/>
        <end position="196"/>
    </location>
</feature>
<feature type="transmembrane region" description="Helical" evidence="10">
    <location>
        <begin position="21"/>
        <end position="48"/>
    </location>
</feature>
<feature type="transmembrane region" description="Helical" evidence="10">
    <location>
        <begin position="90"/>
        <end position="108"/>
    </location>
</feature>
<reference evidence="12 13" key="1">
    <citation type="submission" date="2019-07" db="EMBL/GenBank/DDBJ databases">
        <title>Whole genome shotgun sequence of Gluconobacter wancherniae NBRC 103581.</title>
        <authorList>
            <person name="Hosoyama A."/>
            <person name="Uohara A."/>
            <person name="Ohji S."/>
            <person name="Ichikawa N."/>
        </authorList>
    </citation>
    <scope>NUCLEOTIDE SEQUENCE [LARGE SCALE GENOMIC DNA]</scope>
    <source>
        <strain evidence="12 13">NBRC 103581</strain>
    </source>
</reference>
<evidence type="ECO:0000256" key="5">
    <source>
        <dbReference type="ARBA" id="ARBA00022597"/>
    </source>
</evidence>
<keyword evidence="8 10" id="KW-0472">Membrane</keyword>
<dbReference type="EMBL" id="BJUZ01000002">
    <property type="protein sequence ID" value="GEK94051.1"/>
    <property type="molecule type" value="Genomic_DNA"/>
</dbReference>
<evidence type="ECO:0000256" key="3">
    <source>
        <dbReference type="ARBA" id="ARBA00022448"/>
    </source>
</evidence>
<comment type="subcellular location">
    <subcellularLocation>
        <location evidence="1">Cell membrane</location>
        <topology evidence="1">Multi-pass membrane protein</topology>
    </subcellularLocation>
</comment>
<keyword evidence="4" id="KW-1003">Cell membrane</keyword>
<evidence type="ECO:0000256" key="6">
    <source>
        <dbReference type="ARBA" id="ARBA00022692"/>
    </source>
</evidence>
<evidence type="ECO:0000256" key="10">
    <source>
        <dbReference type="SAM" id="Phobius"/>
    </source>
</evidence>
<dbReference type="InterPro" id="IPR036259">
    <property type="entry name" value="MFS_trans_sf"/>
</dbReference>